<gene>
    <name evidence="1" type="ORF">E5336_00790</name>
</gene>
<name>A0AC61RDI1_9FIRM</name>
<comment type="caution">
    <text evidence="1">The sequence shown here is derived from an EMBL/GenBank/DDBJ whole genome shotgun (WGS) entry which is preliminary data.</text>
</comment>
<dbReference type="Proteomes" id="UP000308836">
    <property type="component" value="Unassembled WGS sequence"/>
</dbReference>
<dbReference type="EMBL" id="SRYG01000001">
    <property type="protein sequence ID" value="TGY67341.1"/>
    <property type="molecule type" value="Genomic_DNA"/>
</dbReference>
<reference evidence="1" key="1">
    <citation type="submission" date="2019-04" db="EMBL/GenBank/DDBJ databases">
        <title>Microbes associate with the intestines of laboratory mice.</title>
        <authorList>
            <person name="Navarre W."/>
            <person name="Wong E."/>
            <person name="Huang K."/>
            <person name="Tropini C."/>
            <person name="Ng K."/>
            <person name="Yu B."/>
        </authorList>
    </citation>
    <scope>NUCLEOTIDE SEQUENCE</scope>
    <source>
        <strain evidence="1">NM09_H32</strain>
    </source>
</reference>
<organism evidence="1 2">
    <name type="scientific">Dubosiella muris</name>
    <dbReference type="NCBI Taxonomy" id="3038133"/>
    <lineage>
        <taxon>Bacteria</taxon>
        <taxon>Bacillati</taxon>
        <taxon>Bacillota</taxon>
        <taxon>Erysipelotrichia</taxon>
        <taxon>Erysipelotrichales</taxon>
        <taxon>Erysipelotrichaceae</taxon>
        <taxon>Dubosiella</taxon>
    </lineage>
</organism>
<evidence type="ECO:0000313" key="1">
    <source>
        <dbReference type="EMBL" id="TGY67341.1"/>
    </source>
</evidence>
<proteinExistence type="predicted"/>
<protein>
    <submittedName>
        <fullName evidence="1">Uncharacterized protein</fullName>
    </submittedName>
</protein>
<accession>A0AC61RDI1</accession>
<sequence>MKKILLSLLCMSLLSFSNPQSIKAHHSNIENAQTYVLKSNDEIIETDSSAVSFGEKLNYDVITIKTIQENSGKKDLSQSQAITVSHYFLNEEQSRMAQSATLSEGVLYYSAVARATINYDTIVSDFGIKYGVLKSASGYISNLDSGVQILRQSIVLGTCGSCDGNPWLDQSTSPMNVVGLNWGTYYGGANWKYVSMISSHLIGVTNTITLKHGSTTYTDTIQFSV</sequence>
<keyword evidence="2" id="KW-1185">Reference proteome</keyword>
<evidence type="ECO:0000313" key="2">
    <source>
        <dbReference type="Proteomes" id="UP000308836"/>
    </source>
</evidence>